<keyword evidence="1" id="KW-1133">Transmembrane helix</keyword>
<reference evidence="2 3" key="1">
    <citation type="journal article" date="2023" name="Int. J. Mol. Sci.">
        <title>De Novo Assembly and Annotation of 11 Diverse Shrub Willow (Salix) Genomes Reveals Novel Gene Organization in Sex-Linked Regions.</title>
        <authorList>
            <person name="Hyden B."/>
            <person name="Feng K."/>
            <person name="Yates T.B."/>
            <person name="Jawdy S."/>
            <person name="Cereghino C."/>
            <person name="Smart L.B."/>
            <person name="Muchero W."/>
        </authorList>
    </citation>
    <scope>NUCLEOTIDE SEQUENCE [LARGE SCALE GENOMIC DNA]</scope>
    <source>
        <tissue evidence="2">Shoot tip</tissue>
    </source>
</reference>
<dbReference type="AlphaFoldDB" id="A0AAD6K0H1"/>
<organism evidence="2 3">
    <name type="scientific">Salix udensis</name>
    <dbReference type="NCBI Taxonomy" id="889485"/>
    <lineage>
        <taxon>Eukaryota</taxon>
        <taxon>Viridiplantae</taxon>
        <taxon>Streptophyta</taxon>
        <taxon>Embryophyta</taxon>
        <taxon>Tracheophyta</taxon>
        <taxon>Spermatophyta</taxon>
        <taxon>Magnoliopsida</taxon>
        <taxon>eudicotyledons</taxon>
        <taxon>Gunneridae</taxon>
        <taxon>Pentapetalae</taxon>
        <taxon>rosids</taxon>
        <taxon>fabids</taxon>
        <taxon>Malpighiales</taxon>
        <taxon>Salicaceae</taxon>
        <taxon>Saliceae</taxon>
        <taxon>Salix</taxon>
    </lineage>
</organism>
<dbReference type="EMBL" id="JAPFFJ010000013">
    <property type="protein sequence ID" value="KAJ6414243.1"/>
    <property type="molecule type" value="Genomic_DNA"/>
</dbReference>
<feature type="transmembrane region" description="Helical" evidence="1">
    <location>
        <begin position="12"/>
        <end position="31"/>
    </location>
</feature>
<name>A0AAD6K0H1_9ROSI</name>
<proteinExistence type="predicted"/>
<dbReference type="Proteomes" id="UP001162972">
    <property type="component" value="Chromosome 5"/>
</dbReference>
<protein>
    <submittedName>
        <fullName evidence="2">Uncharacterized protein</fullName>
    </submittedName>
</protein>
<sequence>MQPQTRGKIPWTFLCTCCSQILVITIFRFLFSSSSLQPQISQPSTTPRTKPHLILCENQEQKKLGKKRGVS</sequence>
<keyword evidence="1" id="KW-0812">Transmembrane</keyword>
<accession>A0AAD6K0H1</accession>
<evidence type="ECO:0000256" key="1">
    <source>
        <dbReference type="SAM" id="Phobius"/>
    </source>
</evidence>
<keyword evidence="1" id="KW-0472">Membrane</keyword>
<keyword evidence="3" id="KW-1185">Reference proteome</keyword>
<evidence type="ECO:0000313" key="3">
    <source>
        <dbReference type="Proteomes" id="UP001162972"/>
    </source>
</evidence>
<comment type="caution">
    <text evidence="2">The sequence shown here is derived from an EMBL/GenBank/DDBJ whole genome shotgun (WGS) entry which is preliminary data.</text>
</comment>
<evidence type="ECO:0000313" key="2">
    <source>
        <dbReference type="EMBL" id="KAJ6414243.1"/>
    </source>
</evidence>
<gene>
    <name evidence="2" type="ORF">OIU84_006962</name>
</gene>